<accession>W7IW94</accession>
<keyword evidence="3" id="KW-0285">Flavoprotein</keyword>
<keyword evidence="5" id="KW-0560">Oxidoreductase</keyword>
<dbReference type="Pfam" id="PF01756">
    <property type="entry name" value="ACOX"/>
    <property type="match status" value="1"/>
</dbReference>
<dbReference type="InterPro" id="IPR055060">
    <property type="entry name" value="ACOX_C_alpha1"/>
</dbReference>
<dbReference type="GO" id="GO:0003997">
    <property type="term" value="F:acyl-CoA oxidase activity"/>
    <property type="evidence" value="ECO:0007669"/>
    <property type="project" value="InterPro"/>
</dbReference>
<dbReference type="InterPro" id="IPR046373">
    <property type="entry name" value="Acyl-CoA_Oxase/DH_mid-dom_sf"/>
</dbReference>
<comment type="cofactor">
    <cofactor evidence="1">
        <name>FAD</name>
        <dbReference type="ChEBI" id="CHEBI:57692"/>
    </cofactor>
</comment>
<dbReference type="InterPro" id="IPR036250">
    <property type="entry name" value="AcylCo_DH-like_C"/>
</dbReference>
<feature type="domain" description="Acyl-CoA oxidase C-terminal" evidence="7">
    <location>
        <begin position="511"/>
        <end position="615"/>
    </location>
</feature>
<dbReference type="SUPFAM" id="SSF47203">
    <property type="entry name" value="Acyl-CoA dehydrogenase C-terminal domain-like"/>
    <property type="match status" value="2"/>
</dbReference>
<dbReference type="GO" id="GO:0071949">
    <property type="term" value="F:FAD binding"/>
    <property type="evidence" value="ECO:0007669"/>
    <property type="project" value="InterPro"/>
</dbReference>
<evidence type="ECO:0000313" key="9">
    <source>
        <dbReference type="EMBL" id="EWC60736.1"/>
    </source>
</evidence>
<dbReference type="EMBL" id="AYXG01000147">
    <property type="protein sequence ID" value="EWC60736.1"/>
    <property type="molecule type" value="Genomic_DNA"/>
</dbReference>
<feature type="domain" description="Acyl-CoA oxidase C-alpha1" evidence="8">
    <location>
        <begin position="311"/>
        <end position="460"/>
    </location>
</feature>
<comment type="caution">
    <text evidence="9">The sequence shown here is derived from an EMBL/GenBank/DDBJ whole genome shotgun (WGS) entry which is preliminary data.</text>
</comment>
<name>W7IW94_9PSEU</name>
<evidence type="ECO:0000259" key="8">
    <source>
        <dbReference type="Pfam" id="PF22924"/>
    </source>
</evidence>
<organism evidence="9 10">
    <name type="scientific">Actinokineospora spheciospongiae</name>
    <dbReference type="NCBI Taxonomy" id="909613"/>
    <lineage>
        <taxon>Bacteria</taxon>
        <taxon>Bacillati</taxon>
        <taxon>Actinomycetota</taxon>
        <taxon>Actinomycetes</taxon>
        <taxon>Pseudonocardiales</taxon>
        <taxon>Pseudonocardiaceae</taxon>
        <taxon>Actinokineospora</taxon>
    </lineage>
</organism>
<dbReference type="InterPro" id="IPR012258">
    <property type="entry name" value="Acyl-CoA_oxidase"/>
</dbReference>
<dbReference type="InterPro" id="IPR009100">
    <property type="entry name" value="AcylCoA_DH/oxidase_NM_dom_sf"/>
</dbReference>
<dbReference type="Pfam" id="PF22924">
    <property type="entry name" value="ACOX_C_alpha1"/>
    <property type="match status" value="1"/>
</dbReference>
<dbReference type="AlphaFoldDB" id="W7IW94"/>
<keyword evidence="10" id="KW-1185">Reference proteome</keyword>
<evidence type="ECO:0000256" key="4">
    <source>
        <dbReference type="ARBA" id="ARBA00022827"/>
    </source>
</evidence>
<evidence type="ECO:0000259" key="7">
    <source>
        <dbReference type="Pfam" id="PF01756"/>
    </source>
</evidence>
<dbReference type="SUPFAM" id="SSF56645">
    <property type="entry name" value="Acyl-CoA dehydrogenase NM domain-like"/>
    <property type="match status" value="1"/>
</dbReference>
<dbReference type="Gene3D" id="1.20.140.10">
    <property type="entry name" value="Butyryl-CoA Dehydrogenase, subunit A, domain 3"/>
    <property type="match status" value="2"/>
</dbReference>
<dbReference type="GO" id="GO:0005504">
    <property type="term" value="F:fatty acid binding"/>
    <property type="evidence" value="ECO:0007669"/>
    <property type="project" value="TreeGrafter"/>
</dbReference>
<evidence type="ECO:0000256" key="3">
    <source>
        <dbReference type="ARBA" id="ARBA00022630"/>
    </source>
</evidence>
<evidence type="ECO:0000256" key="2">
    <source>
        <dbReference type="ARBA" id="ARBA00006288"/>
    </source>
</evidence>
<proteinExistence type="inferred from homology"/>
<protein>
    <recommendedName>
        <fullName evidence="11">Acyl-CoA oxidase</fullName>
    </recommendedName>
</protein>
<dbReference type="eggNOG" id="COG1960">
    <property type="taxonomic scope" value="Bacteria"/>
</dbReference>
<dbReference type="InterPro" id="IPR002655">
    <property type="entry name" value="Acyl-CoA_oxidase_C"/>
</dbReference>
<keyword evidence="4" id="KW-0274">FAD</keyword>
<evidence type="ECO:0008006" key="11">
    <source>
        <dbReference type="Google" id="ProtNLM"/>
    </source>
</evidence>
<dbReference type="PANTHER" id="PTHR10909:SF382">
    <property type="entry name" value="ACYL-COENZYME A OXIDASE"/>
    <property type="match status" value="1"/>
</dbReference>
<evidence type="ECO:0000256" key="1">
    <source>
        <dbReference type="ARBA" id="ARBA00001974"/>
    </source>
</evidence>
<evidence type="ECO:0000256" key="6">
    <source>
        <dbReference type="SAM" id="MobiDB-lite"/>
    </source>
</evidence>
<reference evidence="9 10" key="1">
    <citation type="journal article" date="2014" name="Genome Announc.">
        <title>Draft Genome Sequence of the Antitrypanosomally Active Sponge-Associated Bacterium Actinokineospora sp. Strain EG49.</title>
        <authorList>
            <person name="Harjes J."/>
            <person name="Ryu T."/>
            <person name="Abdelmohsen U.R."/>
            <person name="Moitinho-Silva L."/>
            <person name="Horn H."/>
            <person name="Ravasi T."/>
            <person name="Hentschel U."/>
        </authorList>
    </citation>
    <scope>NUCLEOTIDE SEQUENCE [LARGE SCALE GENOMIC DNA]</scope>
    <source>
        <strain evidence="9 10">EG49</strain>
    </source>
</reference>
<gene>
    <name evidence="9" type="ORF">UO65_4019</name>
</gene>
<feature type="compositionally biased region" description="Basic and acidic residues" evidence="6">
    <location>
        <begin position="26"/>
        <end position="43"/>
    </location>
</feature>
<feature type="region of interest" description="Disordered" evidence="6">
    <location>
        <begin position="1"/>
        <end position="43"/>
    </location>
</feature>
<dbReference type="Gene3D" id="2.40.110.10">
    <property type="entry name" value="Butyryl-CoA Dehydrogenase, subunit A, domain 2"/>
    <property type="match status" value="1"/>
</dbReference>
<comment type="similarity">
    <text evidence="2">Belongs to the acyl-CoA oxidase family.</text>
</comment>
<dbReference type="PANTHER" id="PTHR10909">
    <property type="entry name" value="ELECTRON TRANSPORT OXIDOREDUCTASE"/>
    <property type="match status" value="1"/>
</dbReference>
<evidence type="ECO:0000313" key="10">
    <source>
        <dbReference type="Proteomes" id="UP000019277"/>
    </source>
</evidence>
<sequence length="653" mass="69741">MIFMPIAQRRARSADDRPGRPVHTAPDQRRDRPTGEGDHGMDRHRRELTRLLFDGDAGAEHGFWRRLVADPRLHQDRRGTAAEQTAATYDQLRLLNREVDPVALAGNPRELAAMHEWIAAANGPLTVVAGTHYNLFLGSLLDHDRHERRSPHEFAPMERIGTFLCTELGHGNDAARLETTATHDADTGAFTLHTPGAAAQKFMPNTGPAGGPKSAVVAARLLVGGEDHGVFLFLVPLSDAGGTLPGVTVRPLPARPGSPVDHCLTSFDRVRLPGSALLTGAHGRLDARGRFTSSLGSSRKRFLASIGRVTTGKLCMSACALGTARTAVTVAIRYSGHRHVAGARAGTRTPVWEHRSHHGPLVEALVTCYAMTALHRTAVLRWADHDPADAEDTADAERLVAITKGWTTWQARAVATECRERCGAQGLLPVNGLSALAADLDGAITAEGDNTALWAKAGAELLLAAADPPRPAGTRHLDDPDHLGWLLHAVERRLLATGRTRLRGATAGGLRRWNAAAPHALAAVTARAERLAAAALLGWAQRAADPTAARVLHSAHRLFALRRLQAHSGTLLAAGDLDPEQVHTLPDLVEDAIADLVGPARTMVDAFDLPEELLAARPIAGPDYQDAFDDPGAHWHRSAEADEVLGAGVGALV</sequence>
<dbReference type="GO" id="GO:0055088">
    <property type="term" value="P:lipid homeostasis"/>
    <property type="evidence" value="ECO:0007669"/>
    <property type="project" value="TreeGrafter"/>
</dbReference>
<dbReference type="GO" id="GO:0033540">
    <property type="term" value="P:fatty acid beta-oxidation using acyl-CoA oxidase"/>
    <property type="evidence" value="ECO:0007669"/>
    <property type="project" value="TreeGrafter"/>
</dbReference>
<dbReference type="Proteomes" id="UP000019277">
    <property type="component" value="Unassembled WGS sequence"/>
</dbReference>
<dbReference type="PIRSF" id="PIRSF000168">
    <property type="entry name" value="Acyl-CoA_oxidase"/>
    <property type="match status" value="1"/>
</dbReference>
<dbReference type="PATRIC" id="fig|909613.9.peg.4020"/>
<dbReference type="STRING" id="909613.UO65_4019"/>
<evidence type="ECO:0000256" key="5">
    <source>
        <dbReference type="ARBA" id="ARBA00023002"/>
    </source>
</evidence>